<dbReference type="EMBL" id="BJNV01000109">
    <property type="protein sequence ID" value="GEC97665.1"/>
    <property type="molecule type" value="Genomic_DNA"/>
</dbReference>
<dbReference type="InterPro" id="IPR029052">
    <property type="entry name" value="Metallo-depent_PP-like"/>
</dbReference>
<protein>
    <recommendedName>
        <fullName evidence="3">Calcineurin-like phosphoesterase domain-containing protein</fullName>
    </recommendedName>
</protein>
<organism evidence="1 2">
    <name type="scientific">Zoogloea ramigera</name>
    <dbReference type="NCBI Taxonomy" id="350"/>
    <lineage>
        <taxon>Bacteria</taxon>
        <taxon>Pseudomonadati</taxon>
        <taxon>Pseudomonadota</taxon>
        <taxon>Betaproteobacteria</taxon>
        <taxon>Rhodocyclales</taxon>
        <taxon>Zoogloeaceae</taxon>
        <taxon>Zoogloea</taxon>
    </lineage>
</organism>
<accession>A0A4Y4CXJ3</accession>
<evidence type="ECO:0000313" key="1">
    <source>
        <dbReference type="EMBL" id="GEC97665.1"/>
    </source>
</evidence>
<comment type="caution">
    <text evidence="1">The sequence shown here is derived from an EMBL/GenBank/DDBJ whole genome shotgun (WGS) entry which is preliminary data.</text>
</comment>
<evidence type="ECO:0008006" key="3">
    <source>
        <dbReference type="Google" id="ProtNLM"/>
    </source>
</evidence>
<reference evidence="1 2" key="1">
    <citation type="submission" date="2019-06" db="EMBL/GenBank/DDBJ databases">
        <title>Whole genome shotgun sequence of Zoogloea ramigera NBRC 15342.</title>
        <authorList>
            <person name="Hosoyama A."/>
            <person name="Uohara A."/>
            <person name="Ohji S."/>
            <person name="Ichikawa N."/>
        </authorList>
    </citation>
    <scope>NUCLEOTIDE SEQUENCE [LARGE SCALE GENOMIC DNA]</scope>
    <source>
        <strain evidence="1 2">NBRC 15342</strain>
    </source>
</reference>
<name>A0A4Y4CXJ3_ZOORA</name>
<sequence>MLGDIPYNRFERQHLPEVLAGMDAEGLRVVVHDGDIKSGGERCDDALYEDRLAVFQASHTPFVFVPGDNDWADCQRKSNGAYDPLERLARLRELFFARPGQTLGRYPLAVDSQADDPAFGAYREHQRWQIGPVLFVTLNVPGGGNNIGRQPQPSAEFASRSAALRAWIGAAFSRARAQKLEGVVLIQQANPDLEDFSAGRGGRAYRELLGQLLAESKAFAGEVLLVHGDSHVHRFDQPLRDPASGKVQTNFTRLETWGSPFMGWVKVDVAPGARPLFRVTPRMYTARGN</sequence>
<proteinExistence type="predicted"/>
<dbReference type="AlphaFoldDB" id="A0A4Y4CXJ3"/>
<keyword evidence="2" id="KW-1185">Reference proteome</keyword>
<evidence type="ECO:0000313" key="2">
    <source>
        <dbReference type="Proteomes" id="UP000318422"/>
    </source>
</evidence>
<dbReference type="SUPFAM" id="SSF56300">
    <property type="entry name" value="Metallo-dependent phosphatases"/>
    <property type="match status" value="1"/>
</dbReference>
<gene>
    <name evidence="1" type="ORF">ZRA01_37380</name>
</gene>
<dbReference type="Proteomes" id="UP000318422">
    <property type="component" value="Unassembled WGS sequence"/>
</dbReference>